<keyword evidence="2" id="KW-1185">Reference proteome</keyword>
<protein>
    <submittedName>
        <fullName evidence="1">Uncharacterized protein</fullName>
    </submittedName>
</protein>
<dbReference type="EMBL" id="BMAW01023693">
    <property type="protein sequence ID" value="GFT84118.1"/>
    <property type="molecule type" value="Genomic_DNA"/>
</dbReference>
<sequence>MRLIAGASCQQQNGRIIERKKGCRGRSFNMQMRRHLEFKIVPPPPPPERLVVRVAVPGSGNGTISEPGDDGAPIRMPTIRSLSERIRSSKKESVF</sequence>
<evidence type="ECO:0000313" key="1">
    <source>
        <dbReference type="EMBL" id="GFT84118.1"/>
    </source>
</evidence>
<organism evidence="1 2">
    <name type="scientific">Nephila pilipes</name>
    <name type="common">Giant wood spider</name>
    <name type="synonym">Nephila maculata</name>
    <dbReference type="NCBI Taxonomy" id="299642"/>
    <lineage>
        <taxon>Eukaryota</taxon>
        <taxon>Metazoa</taxon>
        <taxon>Ecdysozoa</taxon>
        <taxon>Arthropoda</taxon>
        <taxon>Chelicerata</taxon>
        <taxon>Arachnida</taxon>
        <taxon>Araneae</taxon>
        <taxon>Araneomorphae</taxon>
        <taxon>Entelegynae</taxon>
        <taxon>Araneoidea</taxon>
        <taxon>Nephilidae</taxon>
        <taxon>Nephila</taxon>
    </lineage>
</organism>
<comment type="caution">
    <text evidence="1">The sequence shown here is derived from an EMBL/GenBank/DDBJ whole genome shotgun (WGS) entry which is preliminary data.</text>
</comment>
<dbReference type="AlphaFoldDB" id="A0A8X6PT65"/>
<proteinExistence type="predicted"/>
<reference evidence="1" key="1">
    <citation type="submission" date="2020-08" db="EMBL/GenBank/DDBJ databases">
        <title>Multicomponent nature underlies the extraordinary mechanical properties of spider dragline silk.</title>
        <authorList>
            <person name="Kono N."/>
            <person name="Nakamura H."/>
            <person name="Mori M."/>
            <person name="Yoshida Y."/>
            <person name="Ohtoshi R."/>
            <person name="Malay A.D."/>
            <person name="Moran D.A.P."/>
            <person name="Tomita M."/>
            <person name="Numata K."/>
            <person name="Arakawa K."/>
        </authorList>
    </citation>
    <scope>NUCLEOTIDE SEQUENCE</scope>
</reference>
<accession>A0A8X6PT65</accession>
<name>A0A8X6PT65_NEPPI</name>
<gene>
    <name evidence="1" type="ORF">NPIL_548001</name>
</gene>
<evidence type="ECO:0000313" key="2">
    <source>
        <dbReference type="Proteomes" id="UP000887013"/>
    </source>
</evidence>
<dbReference type="Proteomes" id="UP000887013">
    <property type="component" value="Unassembled WGS sequence"/>
</dbReference>